<evidence type="ECO:0000256" key="7">
    <source>
        <dbReference type="ARBA" id="ARBA00049662"/>
    </source>
</evidence>
<evidence type="ECO:0000256" key="4">
    <source>
        <dbReference type="ARBA" id="ARBA00022970"/>
    </source>
</evidence>
<evidence type="ECO:0000256" key="1">
    <source>
        <dbReference type="ARBA" id="ARBA00004141"/>
    </source>
</evidence>
<comment type="subcellular location">
    <subcellularLocation>
        <location evidence="1">Membrane</location>
        <topology evidence="1">Multi-pass membrane protein</topology>
    </subcellularLocation>
</comment>
<keyword evidence="12" id="KW-1185">Reference proteome</keyword>
<accession>A0AAV7F2T0</accession>
<evidence type="ECO:0000259" key="10">
    <source>
        <dbReference type="Pfam" id="PF01490"/>
    </source>
</evidence>
<dbReference type="EMBL" id="JAINDJ010000003">
    <property type="protein sequence ID" value="KAG9454630.1"/>
    <property type="molecule type" value="Genomic_DNA"/>
</dbReference>
<keyword evidence="3 9" id="KW-0812">Transmembrane</keyword>
<evidence type="ECO:0000313" key="12">
    <source>
        <dbReference type="Proteomes" id="UP000825729"/>
    </source>
</evidence>
<feature type="transmembrane region" description="Helical" evidence="9">
    <location>
        <begin position="356"/>
        <end position="376"/>
    </location>
</feature>
<protein>
    <recommendedName>
        <fullName evidence="10">Amino acid transporter transmembrane domain-containing protein</fullName>
    </recommendedName>
</protein>
<sequence>MVTAAAEDQGVVFLMDEENQHSQKDLLDDTKLKDDDVEDVRDKEDDSHEYHKLTSWPRTFRDSMEAYGSVPHSTAVIEAGSRSLSRSLTRLNNSFRSLSQRRRASSNYSLESTLTAPLNLYLSDQETDLANKSFSSPAPRSASRLSFTTSALVHNSFLHEPLIKGPPKCSYAQSVFNGINVMCGVGLLSTPYAIKQGGWLGLFVLFAFSLIACYTGVLLKRCLETNRDLHTFPDIAQLAFGTHGRLLISILLYAELYAACVEFIILMGDNLSSVFPDVHVNLDLVNLNSQQLFSILATLAVLPTAWLRNLSFMSYLSAGGVIASILVVLCLLWVGVIDGVGFHPSGTALDIANLPVALGLYGFCYAGHPLFPNIYLSMQNPSDFPSVLLLSFIICTVLYSGVAVTGFLMFGEAIESQFTLNMPSKFVASKIAVWTTVVNPLTKYALTITPVALSLEELLPLAWFKSYFISMLIRTVLVLSTLLVAITFPFFGFVMALIGSFITMIIALIFPCASYLKLMKGKLSRTQIVVCYAIITVGVVCSIVGTCSSVMKIVLNMQP</sequence>
<feature type="transmembrane region" description="Helical" evidence="9">
    <location>
        <begin position="246"/>
        <end position="267"/>
    </location>
</feature>
<feature type="transmembrane region" description="Helical" evidence="9">
    <location>
        <begin position="287"/>
        <end position="307"/>
    </location>
</feature>
<dbReference type="PANTHER" id="PTHR22950:SF692">
    <property type="entry name" value="TRANSMEMBRANE AMINO ACID TRANSPORTER FAMILY PROTEIN"/>
    <property type="match status" value="1"/>
</dbReference>
<gene>
    <name evidence="11" type="ORF">H6P81_007534</name>
</gene>
<evidence type="ECO:0000256" key="9">
    <source>
        <dbReference type="SAM" id="Phobius"/>
    </source>
</evidence>
<evidence type="ECO:0000256" key="6">
    <source>
        <dbReference type="ARBA" id="ARBA00023136"/>
    </source>
</evidence>
<comment type="caution">
    <text evidence="11">The sequence shown here is derived from an EMBL/GenBank/DDBJ whole genome shotgun (WGS) entry which is preliminary data.</text>
</comment>
<reference evidence="11 12" key="1">
    <citation type="submission" date="2021-07" db="EMBL/GenBank/DDBJ databases">
        <title>The Aristolochia fimbriata genome: insights into angiosperm evolution, floral development and chemical biosynthesis.</title>
        <authorList>
            <person name="Jiao Y."/>
        </authorList>
    </citation>
    <scope>NUCLEOTIDE SEQUENCE [LARGE SCALE GENOMIC DNA]</scope>
    <source>
        <strain evidence="11">IBCAS-2021</strain>
        <tissue evidence="11">Leaf</tissue>
    </source>
</reference>
<dbReference type="PANTHER" id="PTHR22950">
    <property type="entry name" value="AMINO ACID TRANSPORTER"/>
    <property type="match status" value="1"/>
</dbReference>
<feature type="transmembrane region" description="Helical" evidence="9">
    <location>
        <begin position="528"/>
        <end position="555"/>
    </location>
</feature>
<evidence type="ECO:0000256" key="5">
    <source>
        <dbReference type="ARBA" id="ARBA00022989"/>
    </source>
</evidence>
<keyword evidence="4" id="KW-0029">Amino-acid transport</keyword>
<name>A0AAV7F2T0_ARIFI</name>
<organism evidence="11 12">
    <name type="scientific">Aristolochia fimbriata</name>
    <name type="common">White veined hardy Dutchman's pipe vine</name>
    <dbReference type="NCBI Taxonomy" id="158543"/>
    <lineage>
        <taxon>Eukaryota</taxon>
        <taxon>Viridiplantae</taxon>
        <taxon>Streptophyta</taxon>
        <taxon>Embryophyta</taxon>
        <taxon>Tracheophyta</taxon>
        <taxon>Spermatophyta</taxon>
        <taxon>Magnoliopsida</taxon>
        <taxon>Magnoliidae</taxon>
        <taxon>Piperales</taxon>
        <taxon>Aristolochiaceae</taxon>
        <taxon>Aristolochia</taxon>
    </lineage>
</organism>
<keyword evidence="2" id="KW-0813">Transport</keyword>
<dbReference type="Pfam" id="PF01490">
    <property type="entry name" value="Aa_trans"/>
    <property type="match status" value="1"/>
</dbReference>
<dbReference type="Proteomes" id="UP000825729">
    <property type="component" value="Unassembled WGS sequence"/>
</dbReference>
<feature type="transmembrane region" description="Helical" evidence="9">
    <location>
        <begin position="200"/>
        <end position="219"/>
    </location>
</feature>
<feature type="transmembrane region" description="Helical" evidence="9">
    <location>
        <begin position="467"/>
        <end position="488"/>
    </location>
</feature>
<feature type="transmembrane region" description="Helical" evidence="9">
    <location>
        <begin position="431"/>
        <end position="455"/>
    </location>
</feature>
<evidence type="ECO:0000256" key="3">
    <source>
        <dbReference type="ARBA" id="ARBA00022692"/>
    </source>
</evidence>
<feature type="transmembrane region" description="Helical" evidence="9">
    <location>
        <begin position="388"/>
        <end position="411"/>
    </location>
</feature>
<feature type="compositionally biased region" description="Basic and acidic residues" evidence="8">
    <location>
        <begin position="18"/>
        <end position="31"/>
    </location>
</feature>
<evidence type="ECO:0000256" key="2">
    <source>
        <dbReference type="ARBA" id="ARBA00022448"/>
    </source>
</evidence>
<dbReference type="Gene3D" id="1.20.1740.10">
    <property type="entry name" value="Amino acid/polyamine transporter I"/>
    <property type="match status" value="1"/>
</dbReference>
<feature type="transmembrane region" description="Helical" evidence="9">
    <location>
        <begin position="314"/>
        <end position="336"/>
    </location>
</feature>
<feature type="transmembrane region" description="Helical" evidence="9">
    <location>
        <begin position="494"/>
        <end position="516"/>
    </location>
</feature>
<dbReference type="GO" id="GO:0005774">
    <property type="term" value="C:vacuolar membrane"/>
    <property type="evidence" value="ECO:0007669"/>
    <property type="project" value="TreeGrafter"/>
</dbReference>
<evidence type="ECO:0000313" key="11">
    <source>
        <dbReference type="EMBL" id="KAG9454630.1"/>
    </source>
</evidence>
<keyword evidence="6 9" id="KW-0472">Membrane</keyword>
<dbReference type="InterPro" id="IPR013057">
    <property type="entry name" value="AA_transpt_TM"/>
</dbReference>
<feature type="domain" description="Amino acid transporter transmembrane" evidence="10">
    <location>
        <begin position="169"/>
        <end position="548"/>
    </location>
</feature>
<feature type="region of interest" description="Disordered" evidence="8">
    <location>
        <begin position="1"/>
        <end position="31"/>
    </location>
</feature>
<dbReference type="FunFam" id="1.20.1740.10:FF:000047">
    <property type="entry name" value="Amino acid transporter AVT1A"/>
    <property type="match status" value="1"/>
</dbReference>
<proteinExistence type="inferred from homology"/>
<dbReference type="GO" id="GO:0015179">
    <property type="term" value="F:L-amino acid transmembrane transporter activity"/>
    <property type="evidence" value="ECO:0007669"/>
    <property type="project" value="TreeGrafter"/>
</dbReference>
<keyword evidence="5 9" id="KW-1133">Transmembrane helix</keyword>
<comment type="similarity">
    <text evidence="7">Belongs to the amino acid/polyamine transporter 2 family. Amino acid/auxin permease (AAAP) (TC 2.A.18.5) subfamily.</text>
</comment>
<evidence type="ECO:0000256" key="8">
    <source>
        <dbReference type="SAM" id="MobiDB-lite"/>
    </source>
</evidence>
<dbReference type="AlphaFoldDB" id="A0AAV7F2T0"/>